<gene>
    <name evidence="2" type="ORF">K435DRAFT_810001</name>
</gene>
<keyword evidence="3" id="KW-1185">Reference proteome</keyword>
<feature type="compositionally biased region" description="Basic and acidic residues" evidence="1">
    <location>
        <begin position="571"/>
        <end position="591"/>
    </location>
</feature>
<accession>A0A4S8KWC7</accession>
<proteinExistence type="predicted"/>
<protein>
    <submittedName>
        <fullName evidence="2">Uncharacterized protein</fullName>
    </submittedName>
</protein>
<reference evidence="2 3" key="1">
    <citation type="journal article" date="2019" name="Nat. Ecol. Evol.">
        <title>Megaphylogeny resolves global patterns of mushroom evolution.</title>
        <authorList>
            <person name="Varga T."/>
            <person name="Krizsan K."/>
            <person name="Foldi C."/>
            <person name="Dima B."/>
            <person name="Sanchez-Garcia M."/>
            <person name="Sanchez-Ramirez S."/>
            <person name="Szollosi G.J."/>
            <person name="Szarkandi J.G."/>
            <person name="Papp V."/>
            <person name="Albert L."/>
            <person name="Andreopoulos W."/>
            <person name="Angelini C."/>
            <person name="Antonin V."/>
            <person name="Barry K.W."/>
            <person name="Bougher N.L."/>
            <person name="Buchanan P."/>
            <person name="Buyck B."/>
            <person name="Bense V."/>
            <person name="Catcheside P."/>
            <person name="Chovatia M."/>
            <person name="Cooper J."/>
            <person name="Damon W."/>
            <person name="Desjardin D."/>
            <person name="Finy P."/>
            <person name="Geml J."/>
            <person name="Haridas S."/>
            <person name="Hughes K."/>
            <person name="Justo A."/>
            <person name="Karasinski D."/>
            <person name="Kautmanova I."/>
            <person name="Kiss B."/>
            <person name="Kocsube S."/>
            <person name="Kotiranta H."/>
            <person name="LaButti K.M."/>
            <person name="Lechner B.E."/>
            <person name="Liimatainen K."/>
            <person name="Lipzen A."/>
            <person name="Lukacs Z."/>
            <person name="Mihaltcheva S."/>
            <person name="Morgado L.N."/>
            <person name="Niskanen T."/>
            <person name="Noordeloos M.E."/>
            <person name="Ohm R.A."/>
            <person name="Ortiz-Santana B."/>
            <person name="Ovrebo C."/>
            <person name="Racz N."/>
            <person name="Riley R."/>
            <person name="Savchenko A."/>
            <person name="Shiryaev A."/>
            <person name="Soop K."/>
            <person name="Spirin V."/>
            <person name="Szebenyi C."/>
            <person name="Tomsovsky M."/>
            <person name="Tulloss R.E."/>
            <person name="Uehling J."/>
            <person name="Grigoriev I.V."/>
            <person name="Vagvolgyi C."/>
            <person name="Papp T."/>
            <person name="Martin F.M."/>
            <person name="Miettinen O."/>
            <person name="Hibbett D.S."/>
            <person name="Nagy L.G."/>
        </authorList>
    </citation>
    <scope>NUCLEOTIDE SEQUENCE [LARGE SCALE GENOMIC DNA]</scope>
    <source>
        <strain evidence="2 3">CBS 962.96</strain>
    </source>
</reference>
<feature type="compositionally biased region" description="Acidic residues" evidence="1">
    <location>
        <begin position="911"/>
        <end position="923"/>
    </location>
</feature>
<evidence type="ECO:0000313" key="3">
    <source>
        <dbReference type="Proteomes" id="UP000297245"/>
    </source>
</evidence>
<evidence type="ECO:0000256" key="1">
    <source>
        <dbReference type="SAM" id="MobiDB-lite"/>
    </source>
</evidence>
<sequence>MAHAYSTPNSRLDDDARRLTQDYPAFGENLSRASSRSSNASNSSRSAYPRVPEDILDQIDKARSARDQALANWNAARRNADVTQALFYVGCPPKPSTGATLPRLAAPTLLRAVLEQPEIRLKQAEDPRNLGHTANAEAQVTDKTFARIKRTRAKFVSSHVISPPRPLLPPPLPVPSPSWHSPQPLVQLVPENLAPLLQGEELRKRAHMKRVDNLKVPRTERDHVELSSRDIANPSRLPPPSIPMSPLLQLASQFSSLTIPKDTAQFLEQGEDPRDLDHRADIKMNLEDKHSQVADGPDFARSERDYAKVLDRHVDPRRSTPSLLLAAFPLQTNLANSAPLLEQGKPAPDLNYGASSKTGEEFEIVGEREEETRNVLDSRAQSLECYEYEHRSTTSVVPLGREQCHVSNMSRTENRPVPVRELTIMPAMQQLDEPEPEEHKVHMCTFTNQISAPSKGLLGMYQHSHTRAQLLLGEGAQEVPPNQPVLNSPPPLGNYAFKLGPSRSPSFLRTTSNRGSVSWSRPRDLGMPVRHIVGGFGGEEGSPYGSSESEYGGRNGGGGRPPGWGDDDPGDPDHNDDQPRRGRHGDNEPRRGSCGGGPPGGDPLDDGEPEGGRYGNSKRSNQKDSKKRRGVTPFSEIPEEGSPHYGYEYFEYKGEPPTSLKKPLKEKVFTRFAMLIEWHLFTKMQVMGDSKAQRNLVNSIPKIKQYNGQNSIVVLDNFLRGLIRHMEIQGLTGPPRIKDSEGTSVVTNEDAGRTILMAGNLSEAALEWYQTYAEHPPDSFKRGMKASTHRRTFLQIFRALFDHFITGVALKEIDASYNEVKYTMLGGIRQLFSDMKMYVEMMPVPPDEYQFKDNLLEKLPQSMRRIVLNDGLGPNTATTDEIMQRALAVESGWEAEAYYDTTGSQLNVSESETDTEGESESGETQEGGGSGGTQQQRLLKSWLKTQAN</sequence>
<dbReference type="AlphaFoldDB" id="A0A4S8KWC7"/>
<dbReference type="OrthoDB" id="3060267at2759"/>
<feature type="compositionally biased region" description="Low complexity" evidence="1">
    <location>
        <begin position="541"/>
        <end position="552"/>
    </location>
</feature>
<feature type="region of interest" description="Disordered" evidence="1">
    <location>
        <begin position="503"/>
        <end position="643"/>
    </location>
</feature>
<feature type="region of interest" description="Disordered" evidence="1">
    <location>
        <begin position="221"/>
        <end position="241"/>
    </location>
</feature>
<organism evidence="2 3">
    <name type="scientific">Dendrothele bispora (strain CBS 962.96)</name>
    <dbReference type="NCBI Taxonomy" id="1314807"/>
    <lineage>
        <taxon>Eukaryota</taxon>
        <taxon>Fungi</taxon>
        <taxon>Dikarya</taxon>
        <taxon>Basidiomycota</taxon>
        <taxon>Agaricomycotina</taxon>
        <taxon>Agaricomycetes</taxon>
        <taxon>Agaricomycetidae</taxon>
        <taxon>Agaricales</taxon>
        <taxon>Agaricales incertae sedis</taxon>
        <taxon>Dendrothele</taxon>
    </lineage>
</organism>
<feature type="region of interest" description="Disordered" evidence="1">
    <location>
        <begin position="901"/>
        <end position="948"/>
    </location>
</feature>
<feature type="compositionally biased region" description="Low complexity" evidence="1">
    <location>
        <begin position="31"/>
        <end position="47"/>
    </location>
</feature>
<dbReference type="Proteomes" id="UP000297245">
    <property type="component" value="Unassembled WGS sequence"/>
</dbReference>
<feature type="compositionally biased region" description="Basic and acidic residues" evidence="1">
    <location>
        <begin position="11"/>
        <end position="20"/>
    </location>
</feature>
<name>A0A4S8KWC7_DENBC</name>
<feature type="compositionally biased region" description="Polar residues" evidence="1">
    <location>
        <begin position="503"/>
        <end position="519"/>
    </location>
</feature>
<feature type="compositionally biased region" description="Gly residues" evidence="1">
    <location>
        <begin position="553"/>
        <end position="562"/>
    </location>
</feature>
<feature type="compositionally biased region" description="Polar residues" evidence="1">
    <location>
        <begin position="1"/>
        <end position="10"/>
    </location>
</feature>
<dbReference type="EMBL" id="ML179921">
    <property type="protein sequence ID" value="THU80272.1"/>
    <property type="molecule type" value="Genomic_DNA"/>
</dbReference>
<evidence type="ECO:0000313" key="2">
    <source>
        <dbReference type="EMBL" id="THU80272.1"/>
    </source>
</evidence>
<feature type="region of interest" description="Disordered" evidence="1">
    <location>
        <begin position="1"/>
        <end position="53"/>
    </location>
</feature>